<dbReference type="RefSeq" id="WP_069798971.1">
    <property type="nucleotide sequence ID" value="NZ_CP034157.1"/>
</dbReference>
<proteinExistence type="predicted"/>
<comment type="caution">
    <text evidence="1">The sequence shown here is derived from an EMBL/GenBank/DDBJ whole genome shotgun (WGS) entry which is preliminary data.</text>
</comment>
<dbReference type="EMBL" id="MKGI01000064">
    <property type="protein sequence ID" value="OEL10966.1"/>
    <property type="molecule type" value="Genomic_DNA"/>
</dbReference>
<protein>
    <recommendedName>
        <fullName evidence="3">Outer membrane protein beta-barrel domain-containing protein</fullName>
    </recommendedName>
</protein>
<name>A0A1E5UDJ4_9FLAO</name>
<reference evidence="1 2" key="1">
    <citation type="submission" date="2016-09" db="EMBL/GenBank/DDBJ databases">
        <authorList>
            <person name="Capua I."/>
            <person name="De Benedictis P."/>
            <person name="Joannis T."/>
            <person name="Lombin L.H."/>
            <person name="Cattoli G."/>
        </authorList>
    </citation>
    <scope>NUCLEOTIDE SEQUENCE [LARGE SCALE GENOMIC DNA]</scope>
    <source>
        <strain evidence="1 2">NRS-1</strain>
    </source>
</reference>
<organism evidence="1 2">
    <name type="scientific">Cloacibacterium normanense</name>
    <dbReference type="NCBI Taxonomy" id="237258"/>
    <lineage>
        <taxon>Bacteria</taxon>
        <taxon>Pseudomonadati</taxon>
        <taxon>Bacteroidota</taxon>
        <taxon>Flavobacteriia</taxon>
        <taxon>Flavobacteriales</taxon>
        <taxon>Weeksellaceae</taxon>
    </lineage>
</organism>
<dbReference type="OrthoDB" id="1265736at2"/>
<evidence type="ECO:0000313" key="1">
    <source>
        <dbReference type="EMBL" id="OEL10966.1"/>
    </source>
</evidence>
<dbReference type="Proteomes" id="UP000095601">
    <property type="component" value="Unassembled WGS sequence"/>
</dbReference>
<dbReference type="STRING" id="237258.SAMN04489756_11362"/>
<evidence type="ECO:0000313" key="2">
    <source>
        <dbReference type="Proteomes" id="UP000095601"/>
    </source>
</evidence>
<dbReference type="AlphaFoldDB" id="A0A1E5UDJ4"/>
<accession>A0A1E5UDJ4</accession>
<dbReference type="KEGG" id="cnr:EB819_04890"/>
<evidence type="ECO:0008006" key="3">
    <source>
        <dbReference type="Google" id="ProtNLM"/>
    </source>
</evidence>
<gene>
    <name evidence="1" type="ORF">BHF72_2555</name>
</gene>
<keyword evidence="2" id="KW-1185">Reference proteome</keyword>
<sequence length="184" mass="21009">MKNYYFLFIFISFLGYSQQKENLNQGIYWSTDAQVAYGLAKAVADIVNEDNNVDFNANAGITSVIGFQPIHKIGLGAGFRYNYIYDNIHNLYFLVQPKIYLDNAADSGYIYLNAGFALTKSDVRKARVYTLGIGDQNPINVRMNYYYSFFLENHSMNFGDGLKSNFYIGLNLGITFHSNKVREE</sequence>